<accession>A0ABV8SAL1</accession>
<sequence>MRMSPFLHLSFCRLIAKAMIIAILSGFILISLSGRYVNASAGEPIPEDAIRIRIIANSDSAEDQAVKNKVRAQIAAYIRTWGGMPETHDEAYELIESRLPRIQRLVDKKLNELKAPYEGVAELGVVPFPEKSFEDAVYEAGNYEALRITLGDGSGANWWCVLFPPLCLTAATAKEDKASGNAVKSASSAEASGTQAGAEEAPKAKFFLWELLQQLFSFIASLFS</sequence>
<dbReference type="Proteomes" id="UP001595755">
    <property type="component" value="Unassembled WGS sequence"/>
</dbReference>
<keyword evidence="2" id="KW-1185">Reference proteome</keyword>
<evidence type="ECO:0000313" key="1">
    <source>
        <dbReference type="EMBL" id="MFC4303534.1"/>
    </source>
</evidence>
<proteinExistence type="predicted"/>
<protein>
    <submittedName>
        <fullName evidence="1">Stage II sporulation protein R</fullName>
    </submittedName>
</protein>
<organism evidence="1 2">
    <name type="scientific">Cohnella boryungensis</name>
    <dbReference type="NCBI Taxonomy" id="768479"/>
    <lineage>
        <taxon>Bacteria</taxon>
        <taxon>Bacillati</taxon>
        <taxon>Bacillota</taxon>
        <taxon>Bacilli</taxon>
        <taxon>Bacillales</taxon>
        <taxon>Paenibacillaceae</taxon>
        <taxon>Cohnella</taxon>
    </lineage>
</organism>
<evidence type="ECO:0000313" key="2">
    <source>
        <dbReference type="Proteomes" id="UP001595755"/>
    </source>
</evidence>
<dbReference type="Pfam" id="PF09551">
    <property type="entry name" value="Spore_II_R"/>
    <property type="match status" value="1"/>
</dbReference>
<name>A0ABV8SAL1_9BACL</name>
<comment type="caution">
    <text evidence="1">The sequence shown here is derived from an EMBL/GenBank/DDBJ whole genome shotgun (WGS) entry which is preliminary data.</text>
</comment>
<reference evidence="2" key="1">
    <citation type="journal article" date="2019" name="Int. J. Syst. Evol. Microbiol.">
        <title>The Global Catalogue of Microorganisms (GCM) 10K type strain sequencing project: providing services to taxonomists for standard genome sequencing and annotation.</title>
        <authorList>
            <consortium name="The Broad Institute Genomics Platform"/>
            <consortium name="The Broad Institute Genome Sequencing Center for Infectious Disease"/>
            <person name="Wu L."/>
            <person name="Ma J."/>
        </authorList>
    </citation>
    <scope>NUCLEOTIDE SEQUENCE [LARGE SCALE GENOMIC DNA]</scope>
    <source>
        <strain evidence="2">CGMCC 4.1641</strain>
    </source>
</reference>
<dbReference type="InterPro" id="IPR014202">
    <property type="entry name" value="Spore_II_R"/>
</dbReference>
<dbReference type="EMBL" id="JBHSED010000013">
    <property type="protein sequence ID" value="MFC4303534.1"/>
    <property type="molecule type" value="Genomic_DNA"/>
</dbReference>
<gene>
    <name evidence="1" type="ORF">ACFO1S_08715</name>
</gene>
<dbReference type="RefSeq" id="WP_204602752.1">
    <property type="nucleotide sequence ID" value="NZ_JBHSED010000013.1"/>
</dbReference>